<comment type="caution">
    <text evidence="3">The sequence shown here is derived from an EMBL/GenBank/DDBJ whole genome shotgun (WGS) entry which is preliminary data.</text>
</comment>
<dbReference type="RefSeq" id="WP_146451888.1">
    <property type="nucleotide sequence ID" value="NZ_SJPS01000005.1"/>
</dbReference>
<keyword evidence="2" id="KW-0732">Signal</keyword>
<dbReference type="AlphaFoldDB" id="A0A5C6CIQ8"/>
<name>A0A5C6CIQ8_9BACT</name>
<feature type="signal peptide" evidence="2">
    <location>
        <begin position="1"/>
        <end position="24"/>
    </location>
</feature>
<feature type="compositionally biased region" description="Polar residues" evidence="1">
    <location>
        <begin position="112"/>
        <end position="138"/>
    </location>
</feature>
<feature type="region of interest" description="Disordered" evidence="1">
    <location>
        <begin position="30"/>
        <end position="87"/>
    </location>
</feature>
<accession>A0A5C6CIQ8</accession>
<feature type="region of interest" description="Disordered" evidence="1">
    <location>
        <begin position="106"/>
        <end position="151"/>
    </location>
</feature>
<evidence type="ECO:0000313" key="4">
    <source>
        <dbReference type="Proteomes" id="UP000318437"/>
    </source>
</evidence>
<dbReference type="Proteomes" id="UP000318437">
    <property type="component" value="Unassembled WGS sequence"/>
</dbReference>
<evidence type="ECO:0000256" key="1">
    <source>
        <dbReference type="SAM" id="MobiDB-lite"/>
    </source>
</evidence>
<gene>
    <name evidence="3" type="ORF">Pla144_35490</name>
</gene>
<protein>
    <submittedName>
        <fullName evidence="3">Uncharacterized protein</fullName>
    </submittedName>
</protein>
<organism evidence="3 4">
    <name type="scientific">Bythopirellula polymerisocia</name>
    <dbReference type="NCBI Taxonomy" id="2528003"/>
    <lineage>
        <taxon>Bacteria</taxon>
        <taxon>Pseudomonadati</taxon>
        <taxon>Planctomycetota</taxon>
        <taxon>Planctomycetia</taxon>
        <taxon>Pirellulales</taxon>
        <taxon>Lacipirellulaceae</taxon>
        <taxon>Bythopirellula</taxon>
    </lineage>
</organism>
<dbReference type="OrthoDB" id="9842512at2"/>
<proteinExistence type="predicted"/>
<dbReference type="EMBL" id="SJPS01000005">
    <property type="protein sequence ID" value="TWU24663.1"/>
    <property type="molecule type" value="Genomic_DNA"/>
</dbReference>
<evidence type="ECO:0000313" key="3">
    <source>
        <dbReference type="EMBL" id="TWU24663.1"/>
    </source>
</evidence>
<feature type="chain" id="PRO_5022891096" evidence="2">
    <location>
        <begin position="25"/>
        <end position="151"/>
    </location>
</feature>
<evidence type="ECO:0000256" key="2">
    <source>
        <dbReference type="SAM" id="SignalP"/>
    </source>
</evidence>
<reference evidence="3 4" key="1">
    <citation type="submission" date="2019-02" db="EMBL/GenBank/DDBJ databases">
        <title>Deep-cultivation of Planctomycetes and their phenomic and genomic characterization uncovers novel biology.</title>
        <authorList>
            <person name="Wiegand S."/>
            <person name="Jogler M."/>
            <person name="Boedeker C."/>
            <person name="Pinto D."/>
            <person name="Vollmers J."/>
            <person name="Rivas-Marin E."/>
            <person name="Kohn T."/>
            <person name="Peeters S.H."/>
            <person name="Heuer A."/>
            <person name="Rast P."/>
            <person name="Oberbeckmann S."/>
            <person name="Bunk B."/>
            <person name="Jeske O."/>
            <person name="Meyerdierks A."/>
            <person name="Storesund J.E."/>
            <person name="Kallscheuer N."/>
            <person name="Luecker S."/>
            <person name="Lage O.M."/>
            <person name="Pohl T."/>
            <person name="Merkel B.J."/>
            <person name="Hornburger P."/>
            <person name="Mueller R.-W."/>
            <person name="Bruemmer F."/>
            <person name="Labrenz M."/>
            <person name="Spormann A.M."/>
            <person name="Op Den Camp H."/>
            <person name="Overmann J."/>
            <person name="Amann R."/>
            <person name="Jetten M.S.M."/>
            <person name="Mascher T."/>
            <person name="Medema M.H."/>
            <person name="Devos D.P."/>
            <person name="Kaster A.-K."/>
            <person name="Ovreas L."/>
            <person name="Rohde M."/>
            <person name="Galperin M.Y."/>
            <person name="Jogler C."/>
        </authorList>
    </citation>
    <scope>NUCLEOTIDE SEQUENCE [LARGE SCALE GENOMIC DNA]</scope>
    <source>
        <strain evidence="3 4">Pla144</strain>
    </source>
</reference>
<feature type="compositionally biased region" description="Polar residues" evidence="1">
    <location>
        <begin position="71"/>
        <end position="87"/>
    </location>
</feature>
<sequence length="151" mass="16396" precursor="true">MTYPRFLTMTSLGVALTLGQLAQAQILNSQPSGTHKSVGGAPQMHQDSEVRQSSWPSIPLPKITMPKVSMPNMSSLTNPVKSGFQKVSSGTKKAWEGTKEMFTFGGEEAPAAQNSSQEKQGFWSSIFSSEPEQPSGPQTVGEWMAQPRLEH</sequence>
<keyword evidence="4" id="KW-1185">Reference proteome</keyword>